<comment type="subcellular location">
    <subcellularLocation>
        <location evidence="1">Nucleus</location>
    </subcellularLocation>
</comment>
<dbReference type="OrthoDB" id="644067at2759"/>
<evidence type="ECO:0000256" key="8">
    <source>
        <dbReference type="SAM" id="MobiDB-lite"/>
    </source>
</evidence>
<keyword evidence="5" id="KW-0804">Transcription</keyword>
<evidence type="ECO:0000256" key="1">
    <source>
        <dbReference type="ARBA" id="ARBA00004123"/>
    </source>
</evidence>
<dbReference type="InterPro" id="IPR046347">
    <property type="entry name" value="bZIP_sf"/>
</dbReference>
<sequence length="675" mass="74979">MAGRAPFGYRRPSPSPVDRKRPSFFDVDVDDDCAVLDDAVLDTANGIMSPAATHYRRDSFPDSNTVLSPAPGNWDDFRPAFDQNDVDCKPQVSANPIFDQNKNPFARLQASQAAPYGQLPVPWTFEEDPGTCTPTTVTFEGYPVEYETGAPAYKPAEHFGLPTSDYHGIPFNNVRSSSVFPPVPRIKPPISPSSNNDWMSLAEQEIDARPMSKRVRLSGSSRSFSPGAYLRGDGIRKKNARFDIPSERNLENIDRLIAESNNDEEIKELKQQKRLLRNRQAALDSRQRKKKHTENLEEEKKIFTDKMCQLEDEVAQLQLQASAHMQEREHFRRQHLADKNIIDELLSEKDELVSNHTRETGELRKQVNMLKECAAPVMSAAPSSTGFTDFASDLDGLHMSGTDWESYIMVNDFTSDFAMEPEQGPPSQQQQTHDSCSTLVVSPKKKLPPTETDTPIASGLLLMLLLCGAFVASKSAGSTAPVIPRMPDDVRAASATVLSSIFQDAGIAPAPRHADSFANRGSSTDTFEPTPSATNWPQPSVDLATTGRPSRLDQLHHRLTAPTKAQEAEQLFGLSAQQYNSLTIMDHKPSPYSHNHNENPTAPPPHRRNLAEALAAMRDDSRGSAADVYMRSLLWDRIPSEVVRDFKRLVEESAVLEASNGNEEDEPVLGYRVEL</sequence>
<organism evidence="10 11">
    <name type="scientific">Cryomyces minteri</name>
    <dbReference type="NCBI Taxonomy" id="331657"/>
    <lineage>
        <taxon>Eukaryota</taxon>
        <taxon>Fungi</taxon>
        <taxon>Dikarya</taxon>
        <taxon>Ascomycota</taxon>
        <taxon>Pezizomycotina</taxon>
        <taxon>Dothideomycetes</taxon>
        <taxon>Dothideomycetes incertae sedis</taxon>
        <taxon>Cryomyces</taxon>
    </lineage>
</organism>
<dbReference type="GO" id="GO:0003700">
    <property type="term" value="F:DNA-binding transcription factor activity"/>
    <property type="evidence" value="ECO:0007669"/>
    <property type="project" value="InterPro"/>
</dbReference>
<feature type="coiled-coil region" evidence="7">
    <location>
        <begin position="259"/>
        <end position="286"/>
    </location>
</feature>
<dbReference type="SMART" id="SM00338">
    <property type="entry name" value="BRLZ"/>
    <property type="match status" value="1"/>
</dbReference>
<keyword evidence="4" id="KW-0238">DNA-binding</keyword>
<accession>A0A4U0Y3R2</accession>
<keyword evidence="3" id="KW-0805">Transcription regulation</keyword>
<dbReference type="PANTHER" id="PTHR47416:SF8">
    <property type="entry name" value="BASIC-LEUCINE ZIPPER TRANSCRIPTION FACTOR E-RELATED"/>
    <property type="match status" value="1"/>
</dbReference>
<comment type="caution">
    <text evidence="10">The sequence shown here is derived from an EMBL/GenBank/DDBJ whole genome shotgun (WGS) entry which is preliminary data.</text>
</comment>
<dbReference type="EMBL" id="NAJN01000005">
    <property type="protein sequence ID" value="TKA82185.1"/>
    <property type="molecule type" value="Genomic_DNA"/>
</dbReference>
<evidence type="ECO:0000256" key="4">
    <source>
        <dbReference type="ARBA" id="ARBA00023125"/>
    </source>
</evidence>
<evidence type="ECO:0000256" key="5">
    <source>
        <dbReference type="ARBA" id="ARBA00023163"/>
    </source>
</evidence>
<keyword evidence="7" id="KW-0175">Coiled coil</keyword>
<comment type="similarity">
    <text evidence="2">Belongs to the bZIP family.</text>
</comment>
<feature type="region of interest" description="Disordered" evidence="8">
    <location>
        <begin position="417"/>
        <end position="451"/>
    </location>
</feature>
<dbReference type="PROSITE" id="PS50217">
    <property type="entry name" value="BZIP"/>
    <property type="match status" value="1"/>
</dbReference>
<proteinExistence type="inferred from homology"/>
<dbReference type="AlphaFoldDB" id="A0A4U0Y3R2"/>
<evidence type="ECO:0000313" key="10">
    <source>
        <dbReference type="EMBL" id="TKA82185.1"/>
    </source>
</evidence>
<name>A0A4U0Y3R2_9PEZI</name>
<dbReference type="Proteomes" id="UP000308768">
    <property type="component" value="Unassembled WGS sequence"/>
</dbReference>
<dbReference type="InterPro" id="IPR004827">
    <property type="entry name" value="bZIP"/>
</dbReference>
<evidence type="ECO:0000256" key="6">
    <source>
        <dbReference type="ARBA" id="ARBA00023242"/>
    </source>
</evidence>
<dbReference type="STRING" id="331657.A0A4U0Y3R2"/>
<dbReference type="Pfam" id="PF00170">
    <property type="entry name" value="bZIP_1"/>
    <property type="match status" value="1"/>
</dbReference>
<feature type="compositionally biased region" description="Polar residues" evidence="8">
    <location>
        <begin position="519"/>
        <end position="538"/>
    </location>
</feature>
<feature type="compositionally biased region" description="Low complexity" evidence="8">
    <location>
        <begin position="420"/>
        <end position="431"/>
    </location>
</feature>
<evidence type="ECO:0000256" key="7">
    <source>
        <dbReference type="SAM" id="Coils"/>
    </source>
</evidence>
<feature type="domain" description="BZIP" evidence="9">
    <location>
        <begin position="268"/>
        <end position="318"/>
    </location>
</feature>
<protein>
    <recommendedName>
        <fullName evidence="9">BZIP domain-containing protein</fullName>
    </recommendedName>
</protein>
<evidence type="ECO:0000259" key="9">
    <source>
        <dbReference type="PROSITE" id="PS50217"/>
    </source>
</evidence>
<evidence type="ECO:0000256" key="3">
    <source>
        <dbReference type="ARBA" id="ARBA00023015"/>
    </source>
</evidence>
<reference evidence="10 11" key="1">
    <citation type="submission" date="2017-03" db="EMBL/GenBank/DDBJ databases">
        <title>Genomes of endolithic fungi from Antarctica.</title>
        <authorList>
            <person name="Coleine C."/>
            <person name="Masonjones S."/>
            <person name="Stajich J.E."/>
        </authorList>
    </citation>
    <scope>NUCLEOTIDE SEQUENCE [LARGE SCALE GENOMIC DNA]</scope>
    <source>
        <strain evidence="10 11">CCFEE 5187</strain>
    </source>
</reference>
<keyword evidence="11" id="KW-1185">Reference proteome</keyword>
<dbReference type="GO" id="GO:0005634">
    <property type="term" value="C:nucleus"/>
    <property type="evidence" value="ECO:0007669"/>
    <property type="project" value="UniProtKB-SubCell"/>
</dbReference>
<evidence type="ECO:0000256" key="2">
    <source>
        <dbReference type="ARBA" id="ARBA00007163"/>
    </source>
</evidence>
<dbReference type="CDD" id="cd14686">
    <property type="entry name" value="bZIP"/>
    <property type="match status" value="1"/>
</dbReference>
<dbReference type="PANTHER" id="PTHR47416">
    <property type="entry name" value="BASIC-LEUCINE ZIPPER TRANSCRIPTION FACTOR F-RELATED"/>
    <property type="match status" value="1"/>
</dbReference>
<feature type="region of interest" description="Disordered" evidence="8">
    <location>
        <begin position="1"/>
        <end position="22"/>
    </location>
</feature>
<dbReference type="SUPFAM" id="SSF57959">
    <property type="entry name" value="Leucine zipper domain"/>
    <property type="match status" value="1"/>
</dbReference>
<feature type="region of interest" description="Disordered" evidence="8">
    <location>
        <begin position="515"/>
        <end position="547"/>
    </location>
</feature>
<keyword evidence="6" id="KW-0539">Nucleus</keyword>
<dbReference type="Gene3D" id="1.20.5.170">
    <property type="match status" value="1"/>
</dbReference>
<evidence type="ECO:0000313" key="11">
    <source>
        <dbReference type="Proteomes" id="UP000308768"/>
    </source>
</evidence>
<dbReference type="GO" id="GO:0003677">
    <property type="term" value="F:DNA binding"/>
    <property type="evidence" value="ECO:0007669"/>
    <property type="project" value="UniProtKB-KW"/>
</dbReference>
<gene>
    <name evidence="10" type="ORF">B0A49_00112</name>
</gene>